<dbReference type="InterPro" id="IPR000073">
    <property type="entry name" value="AB_hydrolase_1"/>
</dbReference>
<protein>
    <submittedName>
        <fullName evidence="2">Epoxide hydrolase/ haloalkane dehalogenase</fullName>
    </submittedName>
</protein>
<gene>
    <name evidence="2" type="ORF">WSS_A41790</name>
</gene>
<reference evidence="2 3" key="1">
    <citation type="journal article" date="2013" name="Genome Announc.">
        <title>Draft Genome Sequence of Rhodococcus opacus Strain M213 Shows a Diverse Catabolic Potential.</title>
        <authorList>
            <person name="Pathak A."/>
            <person name="Green S.J."/>
            <person name="Ogram A."/>
            <person name="Chauhan A."/>
        </authorList>
    </citation>
    <scope>NUCLEOTIDE SEQUENCE [LARGE SCALE GENOMIC DNA]</scope>
    <source>
        <strain evidence="2 3">M213</strain>
    </source>
</reference>
<evidence type="ECO:0000259" key="1">
    <source>
        <dbReference type="Pfam" id="PF00561"/>
    </source>
</evidence>
<sequence length="45" mass="4761">MADDLAVVLDRLGVAKVSVVAHDWGGPIAAYLTLRHPKKVAGFSD</sequence>
<comment type="caution">
    <text evidence="2">The sequence shown here is derived from an EMBL/GenBank/DDBJ whole genome shotgun (WGS) entry which is preliminary data.</text>
</comment>
<dbReference type="SUPFAM" id="SSF53474">
    <property type="entry name" value="alpha/beta-Hydrolases"/>
    <property type="match status" value="1"/>
</dbReference>
<dbReference type="Proteomes" id="UP000005951">
    <property type="component" value="Unassembled WGS sequence"/>
</dbReference>
<proteinExistence type="predicted"/>
<dbReference type="AlphaFoldDB" id="K8X5B4"/>
<evidence type="ECO:0000313" key="3">
    <source>
        <dbReference type="Proteomes" id="UP000005951"/>
    </source>
</evidence>
<keyword evidence="2" id="KW-0378">Hydrolase</keyword>
<name>K8X5B4_RHOOP</name>
<evidence type="ECO:0000313" key="2">
    <source>
        <dbReference type="EMBL" id="EKT76628.1"/>
    </source>
</evidence>
<dbReference type="Pfam" id="PF00561">
    <property type="entry name" value="Abhydrolase_1"/>
    <property type="match status" value="1"/>
</dbReference>
<organism evidence="2 3">
    <name type="scientific">Rhodococcus opacus M213</name>
    <dbReference type="NCBI Taxonomy" id="1129896"/>
    <lineage>
        <taxon>Bacteria</taxon>
        <taxon>Bacillati</taxon>
        <taxon>Actinomycetota</taxon>
        <taxon>Actinomycetes</taxon>
        <taxon>Mycobacteriales</taxon>
        <taxon>Nocardiaceae</taxon>
        <taxon>Rhodococcus</taxon>
    </lineage>
</organism>
<dbReference type="GO" id="GO:0016787">
    <property type="term" value="F:hydrolase activity"/>
    <property type="evidence" value="ECO:0007669"/>
    <property type="project" value="UniProtKB-KW"/>
</dbReference>
<dbReference type="EMBL" id="AJYC02000224">
    <property type="protein sequence ID" value="EKT76628.1"/>
    <property type="molecule type" value="Genomic_DNA"/>
</dbReference>
<dbReference type="Gene3D" id="3.40.50.1820">
    <property type="entry name" value="alpha/beta hydrolase"/>
    <property type="match status" value="1"/>
</dbReference>
<dbReference type="InterPro" id="IPR029058">
    <property type="entry name" value="AB_hydrolase_fold"/>
</dbReference>
<accession>K8X5B4</accession>
<feature type="domain" description="AB hydrolase-1" evidence="1">
    <location>
        <begin position="1"/>
        <end position="42"/>
    </location>
</feature>
<dbReference type="RefSeq" id="WP_005265125.1">
    <property type="nucleotide sequence ID" value="NZ_AJYC02000224.1"/>
</dbReference>